<dbReference type="InterPro" id="IPR038717">
    <property type="entry name" value="Tc1-like_DDE_dom"/>
</dbReference>
<evidence type="ECO:0000313" key="3">
    <source>
        <dbReference type="Proteomes" id="UP000546464"/>
    </source>
</evidence>
<protein>
    <submittedName>
        <fullName evidence="2">IS630 family transposase</fullName>
    </submittedName>
</protein>
<comment type="caution">
    <text evidence="2">The sequence shown here is derived from an EMBL/GenBank/DDBJ whole genome shotgun (WGS) entry which is preliminary data.</text>
</comment>
<dbReference type="Pfam" id="PF13565">
    <property type="entry name" value="HTH_32"/>
    <property type="match status" value="1"/>
</dbReference>
<keyword evidence="3" id="KW-1185">Reference proteome</keyword>
<evidence type="ECO:0000313" key="2">
    <source>
        <dbReference type="EMBL" id="MBC2596364.1"/>
    </source>
</evidence>
<evidence type="ECO:0000259" key="1">
    <source>
        <dbReference type="Pfam" id="PF13358"/>
    </source>
</evidence>
<reference evidence="2 3" key="1">
    <citation type="submission" date="2020-07" db="EMBL/GenBank/DDBJ databases">
        <authorList>
            <person name="Feng X."/>
        </authorList>
    </citation>
    <scope>NUCLEOTIDE SEQUENCE [LARGE SCALE GENOMIC DNA]</scope>
    <source>
        <strain evidence="2 3">JCM31066</strain>
    </source>
</reference>
<dbReference type="Proteomes" id="UP000546464">
    <property type="component" value="Unassembled WGS sequence"/>
</dbReference>
<dbReference type="NCBIfam" id="NF033545">
    <property type="entry name" value="transpos_IS630"/>
    <property type="match status" value="1"/>
</dbReference>
<feature type="domain" description="Tc1-like transposase DDE" evidence="1">
    <location>
        <begin position="175"/>
        <end position="321"/>
    </location>
</feature>
<dbReference type="GO" id="GO:0003676">
    <property type="term" value="F:nucleic acid binding"/>
    <property type="evidence" value="ECO:0007669"/>
    <property type="project" value="InterPro"/>
</dbReference>
<dbReference type="SUPFAM" id="SSF46689">
    <property type="entry name" value="Homeodomain-like"/>
    <property type="match status" value="1"/>
</dbReference>
<dbReference type="SUPFAM" id="SSF53098">
    <property type="entry name" value="Ribonuclease H-like"/>
    <property type="match status" value="1"/>
</dbReference>
<dbReference type="Gene3D" id="3.30.420.10">
    <property type="entry name" value="Ribonuclease H-like superfamily/Ribonuclease H"/>
    <property type="match status" value="1"/>
</dbReference>
<name>A0A842HL05_9BACT</name>
<dbReference type="PANTHER" id="PTHR30347:SF1">
    <property type="entry name" value="MECHANOSENSITIVE CHANNEL MSCK"/>
    <property type="match status" value="1"/>
</dbReference>
<dbReference type="RefSeq" id="WP_185677273.1">
    <property type="nucleotide sequence ID" value="NZ_JACHVB010000064.1"/>
</dbReference>
<dbReference type="InterPro" id="IPR012337">
    <property type="entry name" value="RNaseH-like_sf"/>
</dbReference>
<dbReference type="AlphaFoldDB" id="A0A842HL05"/>
<dbReference type="EMBL" id="JACHVB010000064">
    <property type="protein sequence ID" value="MBC2596364.1"/>
    <property type="molecule type" value="Genomic_DNA"/>
</dbReference>
<dbReference type="InterPro" id="IPR036397">
    <property type="entry name" value="RNaseH_sf"/>
</dbReference>
<gene>
    <name evidence="2" type="ORF">H5P28_19015</name>
</gene>
<dbReference type="InterPro" id="IPR047655">
    <property type="entry name" value="Transpos_IS630-like"/>
</dbReference>
<dbReference type="InterPro" id="IPR052702">
    <property type="entry name" value="MscS-like_channel"/>
</dbReference>
<dbReference type="InterPro" id="IPR009057">
    <property type="entry name" value="Homeodomain-like_sf"/>
</dbReference>
<dbReference type="Pfam" id="PF13358">
    <property type="entry name" value="DDE_3"/>
    <property type="match status" value="1"/>
</dbReference>
<dbReference type="PANTHER" id="PTHR30347">
    <property type="entry name" value="POTASSIUM CHANNEL RELATED"/>
    <property type="match status" value="1"/>
</dbReference>
<proteinExistence type="predicted"/>
<organism evidence="2 3">
    <name type="scientific">Ruficoccus amylovorans</name>
    <dbReference type="NCBI Taxonomy" id="1804625"/>
    <lineage>
        <taxon>Bacteria</taxon>
        <taxon>Pseudomonadati</taxon>
        <taxon>Verrucomicrobiota</taxon>
        <taxon>Opitutia</taxon>
        <taxon>Puniceicoccales</taxon>
        <taxon>Cerasicoccaceae</taxon>
        <taxon>Ruficoccus</taxon>
    </lineage>
</organism>
<accession>A0A842HL05</accession>
<sequence length="358" mass="40738">MTRPGRPATPITLSLEEQSALEGLVRKRNAPAQEVQRAKMVLLASQGLSNRSIAAELSVKAHTVGYWRNRFAAGRLPSLSEAPRSGRPRTISDEQVAEVVRLTLEQKPECSTHWSTRTMAQRMGLSQTRISNIWRAFQLQPHRTESFTLSKDPYFVDKVRDVVGLYMSPPDNALVFCVDEKSQIQALERSQPVLPLRPGAPERQTHDYYRHGTTSLFAALDVATGEVISSLKPRHRSREFLSFLRQIERTVPEGLDIHIVLDNYATHKTDTVNQWLSKRPHWHLHFIPTHSSWLNQVERFFALITTRAIRRGSFAALEQLKQAINDYIDLHNQNPKPFVWTASADAILGKVAQLCRKL</sequence>